<reference evidence="2 3" key="1">
    <citation type="journal article" date="2012" name="J. Bacteriol.">
        <title>Genome Sequence of Idiomarina xiamenensis Type Strain 10-D-4.</title>
        <authorList>
            <person name="Lai Q."/>
            <person name="Wang L."/>
            <person name="Wang W."/>
            <person name="Shao Z."/>
        </authorList>
    </citation>
    <scope>NUCLEOTIDE SEQUENCE [LARGE SCALE GENOMIC DNA]</scope>
    <source>
        <strain evidence="2 3">10-D-4</strain>
    </source>
</reference>
<evidence type="ECO:0000259" key="1">
    <source>
        <dbReference type="Pfam" id="PF00665"/>
    </source>
</evidence>
<comment type="caution">
    <text evidence="2">The sequence shown here is derived from an EMBL/GenBank/DDBJ whole genome shotgun (WGS) entry which is preliminary data.</text>
</comment>
<evidence type="ECO:0000313" key="2">
    <source>
        <dbReference type="EMBL" id="EKE87529.1"/>
    </source>
</evidence>
<dbReference type="AlphaFoldDB" id="K2KY81"/>
<dbReference type="GO" id="GO:0015074">
    <property type="term" value="P:DNA integration"/>
    <property type="evidence" value="ECO:0007669"/>
    <property type="project" value="InterPro"/>
</dbReference>
<gene>
    <name evidence="2" type="ORF">A10D4_00505</name>
</gene>
<dbReference type="InterPro" id="IPR036397">
    <property type="entry name" value="RNaseH_sf"/>
</dbReference>
<dbReference type="GO" id="GO:0003676">
    <property type="term" value="F:nucleic acid binding"/>
    <property type="evidence" value="ECO:0007669"/>
    <property type="project" value="InterPro"/>
</dbReference>
<dbReference type="EMBL" id="AMRG01000001">
    <property type="protein sequence ID" value="EKE87529.1"/>
    <property type="molecule type" value="Genomic_DNA"/>
</dbReference>
<dbReference type="STRING" id="740709.A10D4_00505"/>
<name>K2KY81_9GAMM</name>
<dbReference type="SUPFAM" id="SSF53098">
    <property type="entry name" value="Ribonuclease H-like"/>
    <property type="match status" value="1"/>
</dbReference>
<dbReference type="InterPro" id="IPR012337">
    <property type="entry name" value="RNaseH-like_sf"/>
</dbReference>
<accession>K2KY81</accession>
<proteinExistence type="predicted"/>
<dbReference type="eggNOG" id="COG2801">
    <property type="taxonomic scope" value="Bacteria"/>
</dbReference>
<sequence length="76" mass="8669">MSYVEKTKGISATMVQHVLVESIEKRFRHASVLPKEVEWQTDNGSCYIADETRKFANSLGFKVCTTPRYAARRVMA</sequence>
<feature type="domain" description="Integrase catalytic" evidence="1">
    <location>
        <begin position="8"/>
        <end position="69"/>
    </location>
</feature>
<dbReference type="Gene3D" id="3.30.420.10">
    <property type="entry name" value="Ribonuclease H-like superfamily/Ribonuclease H"/>
    <property type="match status" value="1"/>
</dbReference>
<dbReference type="PATRIC" id="fig|740709.3.peg.101"/>
<dbReference type="InterPro" id="IPR001584">
    <property type="entry name" value="Integrase_cat-core"/>
</dbReference>
<protein>
    <submittedName>
        <fullName evidence="2">Integrase, catalytic region</fullName>
    </submittedName>
</protein>
<evidence type="ECO:0000313" key="3">
    <source>
        <dbReference type="Proteomes" id="UP000014115"/>
    </source>
</evidence>
<dbReference type="Pfam" id="PF00665">
    <property type="entry name" value="rve"/>
    <property type="match status" value="1"/>
</dbReference>
<organism evidence="2 3">
    <name type="scientific">Idiomarina xiamenensis 10-D-4</name>
    <dbReference type="NCBI Taxonomy" id="740709"/>
    <lineage>
        <taxon>Bacteria</taxon>
        <taxon>Pseudomonadati</taxon>
        <taxon>Pseudomonadota</taxon>
        <taxon>Gammaproteobacteria</taxon>
        <taxon>Alteromonadales</taxon>
        <taxon>Idiomarinaceae</taxon>
        <taxon>Idiomarina</taxon>
    </lineage>
</organism>
<dbReference type="Proteomes" id="UP000014115">
    <property type="component" value="Unassembled WGS sequence"/>
</dbReference>
<keyword evidence="3" id="KW-1185">Reference proteome</keyword>